<dbReference type="PRINTS" id="PR00980">
    <property type="entry name" value="TRNASYNTHALA"/>
</dbReference>
<evidence type="ECO:0000313" key="10">
    <source>
        <dbReference type="EMBL" id="GAI29940.1"/>
    </source>
</evidence>
<dbReference type="GO" id="GO:0002161">
    <property type="term" value="F:aminoacyl-tRNA deacylase activity"/>
    <property type="evidence" value="ECO:0007669"/>
    <property type="project" value="TreeGrafter"/>
</dbReference>
<accession>X1NT27</accession>
<feature type="non-terminal residue" evidence="10">
    <location>
        <position position="286"/>
    </location>
</feature>
<evidence type="ECO:0000256" key="8">
    <source>
        <dbReference type="ARBA" id="ARBA00023146"/>
    </source>
</evidence>
<dbReference type="GO" id="GO:0004813">
    <property type="term" value="F:alanine-tRNA ligase activity"/>
    <property type="evidence" value="ECO:0007669"/>
    <property type="project" value="InterPro"/>
</dbReference>
<keyword evidence="7" id="KW-0648">Protein biosynthesis</keyword>
<comment type="caution">
    <text evidence="10">The sequence shown here is derived from an EMBL/GenBank/DDBJ whole genome shotgun (WGS) entry which is preliminary data.</text>
</comment>
<dbReference type="SUPFAM" id="SSF101353">
    <property type="entry name" value="Putative anticodon-binding domain of alanyl-tRNA synthetase (AlaRS)"/>
    <property type="match status" value="2"/>
</dbReference>
<dbReference type="GO" id="GO:0005829">
    <property type="term" value="C:cytosol"/>
    <property type="evidence" value="ECO:0007669"/>
    <property type="project" value="TreeGrafter"/>
</dbReference>
<evidence type="ECO:0000259" key="9">
    <source>
        <dbReference type="PROSITE" id="PS50860"/>
    </source>
</evidence>
<dbReference type="GO" id="GO:0005524">
    <property type="term" value="F:ATP binding"/>
    <property type="evidence" value="ECO:0007669"/>
    <property type="project" value="UniProtKB-KW"/>
</dbReference>
<protein>
    <recommendedName>
        <fullName evidence="9">Alanyl-transfer RNA synthetases family profile domain-containing protein</fullName>
    </recommendedName>
</protein>
<dbReference type="EMBL" id="BARV01016692">
    <property type="protein sequence ID" value="GAI29940.1"/>
    <property type="molecule type" value="Genomic_DNA"/>
</dbReference>
<dbReference type="InterPro" id="IPR002318">
    <property type="entry name" value="Ala-tRNA-lgiase_IIc"/>
</dbReference>
<dbReference type="PROSITE" id="PS50860">
    <property type="entry name" value="AA_TRNA_LIGASE_II_ALA"/>
    <property type="match status" value="1"/>
</dbReference>
<keyword evidence="2" id="KW-0820">tRNA-binding</keyword>
<sequence length="286" mass="33224">EGVLPSNEGRGYVLRRILRRVVRQERLLGVKQTLLYKLTGKVVNRKNNCFDIDLLRPIIEHTCELTDLKYGNDEKIDVSLRIIADHVRAITFLISEGVLPSNEGRGYVLRRILRRVVRQERLLGVKQTLLYKLTGKVVEIMGDAYPNLRSRREHIATVTKMEEEKFQETLDAGMRILDGLIKDLTSRGKKRVIPGEEVFRLYDTYGFPLDLTKEIAQERDFSLDFPGFEREMEAQKKRAREAWKGSGEVDMGFYEELKKELGETIFRGYDFSELTSQIRAILRQGR</sequence>
<organism evidence="10">
    <name type="scientific">marine sediment metagenome</name>
    <dbReference type="NCBI Taxonomy" id="412755"/>
    <lineage>
        <taxon>unclassified sequences</taxon>
        <taxon>metagenomes</taxon>
        <taxon>ecological metagenomes</taxon>
    </lineage>
</organism>
<dbReference type="InterPro" id="IPR050058">
    <property type="entry name" value="Ala-tRNA_ligase"/>
</dbReference>
<dbReference type="InterPro" id="IPR018165">
    <property type="entry name" value="Ala-tRNA-synth_IIc_core"/>
</dbReference>
<dbReference type="InterPro" id="IPR018162">
    <property type="entry name" value="Ala-tRNA-ligase_IIc_anticod-bd"/>
</dbReference>
<dbReference type="AlphaFoldDB" id="X1NT27"/>
<evidence type="ECO:0000256" key="6">
    <source>
        <dbReference type="ARBA" id="ARBA00022884"/>
    </source>
</evidence>
<evidence type="ECO:0000256" key="3">
    <source>
        <dbReference type="ARBA" id="ARBA00022598"/>
    </source>
</evidence>
<keyword evidence="8" id="KW-0030">Aminoacyl-tRNA synthetase</keyword>
<feature type="domain" description="Alanyl-transfer RNA synthetases family profile" evidence="9">
    <location>
        <begin position="42"/>
        <end position="286"/>
    </location>
</feature>
<feature type="non-terminal residue" evidence="10">
    <location>
        <position position="1"/>
    </location>
</feature>
<comment type="similarity">
    <text evidence="1">Belongs to the class-II aminoacyl-tRNA synthetase family.</text>
</comment>
<keyword evidence="4" id="KW-0547">Nucleotide-binding</keyword>
<evidence type="ECO:0000256" key="7">
    <source>
        <dbReference type="ARBA" id="ARBA00022917"/>
    </source>
</evidence>
<name>X1NT27_9ZZZZ</name>
<evidence type="ECO:0000256" key="4">
    <source>
        <dbReference type="ARBA" id="ARBA00022741"/>
    </source>
</evidence>
<dbReference type="GO" id="GO:0006419">
    <property type="term" value="P:alanyl-tRNA aminoacylation"/>
    <property type="evidence" value="ECO:0007669"/>
    <property type="project" value="InterPro"/>
</dbReference>
<evidence type="ECO:0000256" key="2">
    <source>
        <dbReference type="ARBA" id="ARBA00022555"/>
    </source>
</evidence>
<dbReference type="GO" id="GO:0000049">
    <property type="term" value="F:tRNA binding"/>
    <property type="evidence" value="ECO:0007669"/>
    <property type="project" value="UniProtKB-KW"/>
</dbReference>
<evidence type="ECO:0000256" key="5">
    <source>
        <dbReference type="ARBA" id="ARBA00022840"/>
    </source>
</evidence>
<reference evidence="10" key="1">
    <citation type="journal article" date="2014" name="Front. Microbiol.">
        <title>High frequency of phylogenetically diverse reductive dehalogenase-homologous genes in deep subseafloor sedimentary metagenomes.</title>
        <authorList>
            <person name="Kawai M."/>
            <person name="Futagami T."/>
            <person name="Toyoda A."/>
            <person name="Takaki Y."/>
            <person name="Nishi S."/>
            <person name="Hori S."/>
            <person name="Arai W."/>
            <person name="Tsubouchi T."/>
            <person name="Morono Y."/>
            <person name="Uchiyama I."/>
            <person name="Ito T."/>
            <person name="Fujiyama A."/>
            <person name="Inagaki F."/>
            <person name="Takami H."/>
        </authorList>
    </citation>
    <scope>NUCLEOTIDE SEQUENCE</scope>
    <source>
        <strain evidence="10">Expedition CK06-06</strain>
    </source>
</reference>
<dbReference type="PANTHER" id="PTHR11777">
    <property type="entry name" value="ALANYL-TRNA SYNTHETASE"/>
    <property type="match status" value="1"/>
</dbReference>
<evidence type="ECO:0000256" key="1">
    <source>
        <dbReference type="ARBA" id="ARBA00008226"/>
    </source>
</evidence>
<keyword evidence="5" id="KW-0067">ATP-binding</keyword>
<keyword evidence="3" id="KW-0436">Ligase</keyword>
<gene>
    <name evidence="10" type="ORF">S06H3_28584</name>
</gene>
<proteinExistence type="inferred from homology"/>
<dbReference type="InterPro" id="IPR018164">
    <property type="entry name" value="Ala-tRNA-synth_IIc_N"/>
</dbReference>
<dbReference type="PANTHER" id="PTHR11777:SF9">
    <property type="entry name" value="ALANINE--TRNA LIGASE, CYTOPLASMIC"/>
    <property type="match status" value="1"/>
</dbReference>
<dbReference type="Pfam" id="PF01411">
    <property type="entry name" value="tRNA-synt_2c"/>
    <property type="match status" value="1"/>
</dbReference>
<keyword evidence="6" id="KW-0694">RNA-binding</keyword>